<organism evidence="2 3">
    <name type="scientific">Ferviditalea candida</name>
    <dbReference type="NCBI Taxonomy" id="3108399"/>
    <lineage>
        <taxon>Bacteria</taxon>
        <taxon>Bacillati</taxon>
        <taxon>Bacillota</taxon>
        <taxon>Bacilli</taxon>
        <taxon>Bacillales</taxon>
        <taxon>Paenibacillaceae</taxon>
        <taxon>Ferviditalea</taxon>
    </lineage>
</organism>
<gene>
    <name evidence="2" type="ORF">VF724_15440</name>
</gene>
<evidence type="ECO:0000313" key="3">
    <source>
        <dbReference type="Proteomes" id="UP001310386"/>
    </source>
</evidence>
<keyword evidence="3" id="KW-1185">Reference proteome</keyword>
<keyword evidence="1" id="KW-0472">Membrane</keyword>
<feature type="transmembrane region" description="Helical" evidence="1">
    <location>
        <begin position="6"/>
        <end position="23"/>
    </location>
</feature>
<dbReference type="Proteomes" id="UP001310386">
    <property type="component" value="Unassembled WGS sequence"/>
</dbReference>
<dbReference type="EMBL" id="JAYJLD010000027">
    <property type="protein sequence ID" value="MEB3103049.1"/>
    <property type="molecule type" value="Genomic_DNA"/>
</dbReference>
<keyword evidence="1" id="KW-1133">Transmembrane helix</keyword>
<keyword evidence="1" id="KW-0812">Transmembrane</keyword>
<dbReference type="RefSeq" id="WP_371755176.1">
    <property type="nucleotide sequence ID" value="NZ_JAYJLD010000027.1"/>
</dbReference>
<accession>A0ABU5ZKQ7</accession>
<evidence type="ECO:0000256" key="1">
    <source>
        <dbReference type="SAM" id="Phobius"/>
    </source>
</evidence>
<protein>
    <submittedName>
        <fullName evidence="2">Uncharacterized protein</fullName>
    </submittedName>
</protein>
<evidence type="ECO:0000313" key="2">
    <source>
        <dbReference type="EMBL" id="MEB3103049.1"/>
    </source>
</evidence>
<reference evidence="2" key="1">
    <citation type="submission" date="2023-12" db="EMBL/GenBank/DDBJ databases">
        <title>Fervidustalea candida gen. nov., sp. nov., a novel member of the family Paenibacillaceae isolated from a geothermal area.</title>
        <authorList>
            <person name="Li W.-J."/>
            <person name="Jiao J.-Y."/>
            <person name="Chen Y."/>
        </authorList>
    </citation>
    <scope>NUCLEOTIDE SEQUENCE</scope>
    <source>
        <strain evidence="2">SYSU GA230002</strain>
    </source>
</reference>
<name>A0ABU5ZKQ7_9BACL</name>
<proteinExistence type="predicted"/>
<sequence length="88" mass="10488">MIYSIWWQGIGFILFLLVLVLLVERLEKKSKPDQKPGPYQSALHAYQQAQRNFDQAEPQYIDMAIADWNIHESRLVNEMRKIKIQKEE</sequence>
<comment type="caution">
    <text evidence="2">The sequence shown here is derived from an EMBL/GenBank/DDBJ whole genome shotgun (WGS) entry which is preliminary data.</text>
</comment>